<protein>
    <recommendedName>
        <fullName evidence="3">Small acidic protein-like domain-containing protein</fullName>
    </recommendedName>
</protein>
<dbReference type="OrthoDB" id="10066125at2759"/>
<sequence>ERKLAKKAAKAARKVEKLQAKEAAKVNDDGATRGEKGKKEKSKKDRELLKQILELETKRHNYLAELKKLDAQVQQMLEQADDADKVAKWVAKAIEETSDEGAGEQSSKLTPDDDDVSEADSSGGKNPDTADGEKKKKKDKKKKSKSKAEEPSAVEGQASDGKRKRQDDSAEQPASKKGKKAKGSKGGEQEAHAAAEEVKIEGLEGGKARQDKFMRLLGGKKAGVSTAQPGSLVSKSQGGSVRAEAAIQQQFEAGMALKESGHKRRGLGA</sequence>
<feature type="compositionally biased region" description="Basic and acidic residues" evidence="2">
    <location>
        <begin position="185"/>
        <end position="208"/>
    </location>
</feature>
<dbReference type="InterPro" id="IPR028124">
    <property type="entry name" value="SMAP_dom"/>
</dbReference>
<evidence type="ECO:0000256" key="2">
    <source>
        <dbReference type="SAM" id="MobiDB-lite"/>
    </source>
</evidence>
<organism evidence="4 5">
    <name type="scientific">Trichoderma citrinoviride</name>
    <dbReference type="NCBI Taxonomy" id="58853"/>
    <lineage>
        <taxon>Eukaryota</taxon>
        <taxon>Fungi</taxon>
        <taxon>Dikarya</taxon>
        <taxon>Ascomycota</taxon>
        <taxon>Pezizomycotina</taxon>
        <taxon>Sordariomycetes</taxon>
        <taxon>Hypocreomycetidae</taxon>
        <taxon>Hypocreales</taxon>
        <taxon>Hypocreaceae</taxon>
        <taxon>Trichoderma</taxon>
    </lineage>
</organism>
<feature type="region of interest" description="Disordered" evidence="2">
    <location>
        <begin position="1"/>
        <end position="45"/>
    </location>
</feature>
<feature type="coiled-coil region" evidence="1">
    <location>
        <begin position="52"/>
        <end position="86"/>
    </location>
</feature>
<dbReference type="Proteomes" id="UP000241546">
    <property type="component" value="Unassembled WGS sequence"/>
</dbReference>
<feature type="compositionally biased region" description="Basic and acidic residues" evidence="2">
    <location>
        <begin position="13"/>
        <end position="45"/>
    </location>
</feature>
<feature type="compositionally biased region" description="Basic residues" evidence="2">
    <location>
        <begin position="1"/>
        <end position="12"/>
    </location>
</feature>
<keyword evidence="1" id="KW-0175">Coiled coil</keyword>
<feature type="compositionally biased region" description="Basic residues" evidence="2">
    <location>
        <begin position="135"/>
        <end position="145"/>
    </location>
</feature>
<feature type="non-terminal residue" evidence="4">
    <location>
        <position position="1"/>
    </location>
</feature>
<gene>
    <name evidence="4" type="ORF">BBK36DRAFT_1183491</name>
</gene>
<evidence type="ECO:0000313" key="4">
    <source>
        <dbReference type="EMBL" id="PTB62800.1"/>
    </source>
</evidence>
<dbReference type="Pfam" id="PF15477">
    <property type="entry name" value="SMAP"/>
    <property type="match status" value="1"/>
</dbReference>
<evidence type="ECO:0000256" key="1">
    <source>
        <dbReference type="SAM" id="Coils"/>
    </source>
</evidence>
<proteinExistence type="predicted"/>
<dbReference type="RefSeq" id="XP_024746120.1">
    <property type="nucleotide sequence ID" value="XM_024896358.1"/>
</dbReference>
<name>A0A2T4B0H4_9HYPO</name>
<dbReference type="AlphaFoldDB" id="A0A2T4B0H4"/>
<feature type="region of interest" description="Disordered" evidence="2">
    <location>
        <begin position="95"/>
        <end position="208"/>
    </location>
</feature>
<reference evidence="5" key="1">
    <citation type="submission" date="2016-07" db="EMBL/GenBank/DDBJ databases">
        <title>Multiple horizontal gene transfer events from other fungi enriched the ability of initially mycotrophic Trichoderma (Ascomycota) to feed on dead plant biomass.</title>
        <authorList>
            <consortium name="DOE Joint Genome Institute"/>
            <person name="Atanasova L."/>
            <person name="Chenthamara K."/>
            <person name="Zhang J."/>
            <person name="Grujic M."/>
            <person name="Henrissat B."/>
            <person name="Kuo A."/>
            <person name="Aerts A."/>
            <person name="Salamov A."/>
            <person name="Lipzen A."/>
            <person name="Labutti K."/>
            <person name="Barry K."/>
            <person name="Miao Y."/>
            <person name="Rahimi M.J."/>
            <person name="Shen Q."/>
            <person name="Grigoriev I.V."/>
            <person name="Kubicek C.P."/>
            <person name="Druzhinina I.S."/>
        </authorList>
    </citation>
    <scope>NUCLEOTIDE SEQUENCE [LARGE SCALE GENOMIC DNA]</scope>
    <source>
        <strain evidence="5">TUCIM 6016</strain>
    </source>
</reference>
<dbReference type="GeneID" id="36604476"/>
<evidence type="ECO:0000313" key="5">
    <source>
        <dbReference type="Proteomes" id="UP000241546"/>
    </source>
</evidence>
<accession>A0A2T4B0H4</accession>
<evidence type="ECO:0000259" key="3">
    <source>
        <dbReference type="Pfam" id="PF15477"/>
    </source>
</evidence>
<feature type="domain" description="Small acidic protein-like" evidence="3">
    <location>
        <begin position="202"/>
        <end position="268"/>
    </location>
</feature>
<dbReference type="EMBL" id="KZ680221">
    <property type="protein sequence ID" value="PTB62800.1"/>
    <property type="molecule type" value="Genomic_DNA"/>
</dbReference>
<keyword evidence="5" id="KW-1185">Reference proteome</keyword>